<dbReference type="OrthoDB" id="5241086at2"/>
<evidence type="ECO:0000256" key="4">
    <source>
        <dbReference type="ARBA" id="ARBA00023002"/>
    </source>
</evidence>
<evidence type="ECO:0000256" key="3">
    <source>
        <dbReference type="ARBA" id="ARBA00022723"/>
    </source>
</evidence>
<keyword evidence="3" id="KW-0479">Metal-binding</keyword>
<dbReference type="GO" id="GO:0005506">
    <property type="term" value="F:iron ion binding"/>
    <property type="evidence" value="ECO:0007669"/>
    <property type="project" value="InterPro"/>
</dbReference>
<reference evidence="7 8" key="1">
    <citation type="submission" date="2019-02" db="EMBL/GenBank/DDBJ databases">
        <title>Sequencing the genomes of 1000 actinobacteria strains.</title>
        <authorList>
            <person name="Klenk H.-P."/>
        </authorList>
    </citation>
    <scope>NUCLEOTIDE SEQUENCE [LARGE SCALE GENOMIC DNA]</scope>
    <source>
        <strain evidence="7 8">DSM 45779</strain>
    </source>
</reference>
<comment type="similarity">
    <text evidence="1">Belongs to the cytochrome P450 family.</text>
</comment>
<dbReference type="PANTHER" id="PTHR46696">
    <property type="entry name" value="P450, PUTATIVE (EUROFUNG)-RELATED"/>
    <property type="match status" value="1"/>
</dbReference>
<dbReference type="GO" id="GO:0020037">
    <property type="term" value="F:heme binding"/>
    <property type="evidence" value="ECO:0007669"/>
    <property type="project" value="InterPro"/>
</dbReference>
<dbReference type="CDD" id="cd11033">
    <property type="entry name" value="CYP142-like"/>
    <property type="match status" value="1"/>
</dbReference>
<evidence type="ECO:0000256" key="2">
    <source>
        <dbReference type="ARBA" id="ARBA00022617"/>
    </source>
</evidence>
<evidence type="ECO:0000313" key="7">
    <source>
        <dbReference type="EMBL" id="RZT88417.1"/>
    </source>
</evidence>
<keyword evidence="6" id="KW-0503">Monooxygenase</keyword>
<dbReference type="EMBL" id="SHKL01000001">
    <property type="protein sequence ID" value="RZT88417.1"/>
    <property type="molecule type" value="Genomic_DNA"/>
</dbReference>
<evidence type="ECO:0000256" key="5">
    <source>
        <dbReference type="ARBA" id="ARBA00023004"/>
    </source>
</evidence>
<dbReference type="Pfam" id="PF00067">
    <property type="entry name" value="p450"/>
    <property type="match status" value="1"/>
</dbReference>
<gene>
    <name evidence="7" type="ORF">EV383_5356</name>
</gene>
<dbReference type="FunFam" id="1.10.630.10:FF:000018">
    <property type="entry name" value="Cytochrome P450 monooxygenase"/>
    <property type="match status" value="1"/>
</dbReference>
<dbReference type="SUPFAM" id="SSF48264">
    <property type="entry name" value="Cytochrome P450"/>
    <property type="match status" value="1"/>
</dbReference>
<accession>A0A4Q7V1M9</accession>
<dbReference type="InterPro" id="IPR001128">
    <property type="entry name" value="Cyt_P450"/>
</dbReference>
<dbReference type="PANTHER" id="PTHR46696:SF4">
    <property type="entry name" value="BIOTIN BIOSYNTHESIS CYTOCHROME P450"/>
    <property type="match status" value="1"/>
</dbReference>
<name>A0A4Q7V1M9_PSEST</name>
<dbReference type="RefSeq" id="WP_130292422.1">
    <property type="nucleotide sequence ID" value="NZ_SHKL01000001.1"/>
</dbReference>
<dbReference type="Gene3D" id="1.10.630.10">
    <property type="entry name" value="Cytochrome P450"/>
    <property type="match status" value="1"/>
</dbReference>
<dbReference type="GO" id="GO:0036199">
    <property type="term" value="F:cholest-4-en-3-one 26-monooxygenase activity"/>
    <property type="evidence" value="ECO:0007669"/>
    <property type="project" value="TreeGrafter"/>
</dbReference>
<evidence type="ECO:0000313" key="8">
    <source>
        <dbReference type="Proteomes" id="UP000291591"/>
    </source>
</evidence>
<organism evidence="7 8">
    <name type="scientific">Pseudonocardia sediminis</name>
    <dbReference type="NCBI Taxonomy" id="1397368"/>
    <lineage>
        <taxon>Bacteria</taxon>
        <taxon>Bacillati</taxon>
        <taxon>Actinomycetota</taxon>
        <taxon>Actinomycetes</taxon>
        <taxon>Pseudonocardiales</taxon>
        <taxon>Pseudonocardiaceae</taxon>
        <taxon>Pseudonocardia</taxon>
    </lineage>
</organism>
<keyword evidence="8" id="KW-1185">Reference proteome</keyword>
<comment type="caution">
    <text evidence="7">The sequence shown here is derived from an EMBL/GenBank/DDBJ whole genome shotgun (WGS) entry which is preliminary data.</text>
</comment>
<evidence type="ECO:0000256" key="1">
    <source>
        <dbReference type="ARBA" id="ARBA00010617"/>
    </source>
</evidence>
<proteinExistence type="inferred from homology"/>
<keyword evidence="4" id="KW-0560">Oxidoreductase</keyword>
<keyword evidence="2" id="KW-0349">Heme</keyword>
<dbReference type="InterPro" id="IPR002397">
    <property type="entry name" value="Cyt_P450_B"/>
</dbReference>
<dbReference type="GO" id="GO:0006707">
    <property type="term" value="P:cholesterol catabolic process"/>
    <property type="evidence" value="ECO:0007669"/>
    <property type="project" value="TreeGrafter"/>
</dbReference>
<dbReference type="InterPro" id="IPR036396">
    <property type="entry name" value="Cyt_P450_sf"/>
</dbReference>
<keyword evidence="5" id="KW-0408">Iron</keyword>
<dbReference type="Proteomes" id="UP000291591">
    <property type="component" value="Unassembled WGS sequence"/>
</dbReference>
<dbReference type="PRINTS" id="PR00359">
    <property type="entry name" value="BP450"/>
</dbReference>
<dbReference type="AlphaFoldDB" id="A0A4Q7V1M9"/>
<dbReference type="GO" id="GO:0008395">
    <property type="term" value="F:steroid hydroxylase activity"/>
    <property type="evidence" value="ECO:0007669"/>
    <property type="project" value="TreeGrafter"/>
</dbReference>
<evidence type="ECO:0000256" key="6">
    <source>
        <dbReference type="ARBA" id="ARBA00023033"/>
    </source>
</evidence>
<protein>
    <submittedName>
        <fullName evidence="7">Cytochrome P450</fullName>
    </submittedName>
</protein>
<sequence length="425" mass="46944">MTAAEERTHDPIDISSFAFWALPPDEREKSFAELRRDRPLSWHRPAETDLLPNPDDPGFWAVVKHADIVAVSRDAETFGSGQEYGGVMLEDVPEDVLEAAHSILAMDAPRHNKSRRVISSVFTPKRVRQIEEQIREQARSIVDDLVSTPGETDFVTAVSARLPMWTISQMIGIPQEKRQEVADAANAMVGWNDPDYVGDGDAMSVLLNALMTLHTASFELSAARREEPADDLMTALVQAEVEGVALTDEEIAAFFVLLCVAGNDTTRQTASHAILALDRNPEQKQRLIEDFDGRIGGAVDEFVRWASPVLTFRRTARKDGEIRGQKIAEGEKVVMFYHSGNRDDEVFDAPEVFDISRESNPQIGFGGGGPHFCLGSHLARMQLSSLFGELLTRVPDLAVGEPEWLAGNFINGIKRLPVTVPEATS</sequence>